<dbReference type="RefSeq" id="WP_359097835.1">
    <property type="nucleotide sequence ID" value="NZ_JBEZGT010000008.1"/>
</dbReference>
<dbReference type="Pfam" id="PF00565">
    <property type="entry name" value="SNase"/>
    <property type="match status" value="1"/>
</dbReference>
<comment type="caution">
    <text evidence="2">The sequence shown here is derived from an EMBL/GenBank/DDBJ whole genome shotgun (WGS) entry which is preliminary data.</text>
</comment>
<evidence type="ECO:0000313" key="3">
    <source>
        <dbReference type="Proteomes" id="UP001552479"/>
    </source>
</evidence>
<evidence type="ECO:0000313" key="2">
    <source>
        <dbReference type="EMBL" id="MEV4926573.1"/>
    </source>
</evidence>
<evidence type="ECO:0000259" key="1">
    <source>
        <dbReference type="Pfam" id="PF00565"/>
    </source>
</evidence>
<organism evidence="2 3">
    <name type="scientific">Streptomyces roseoverticillatus</name>
    <dbReference type="NCBI Taxonomy" id="66429"/>
    <lineage>
        <taxon>Bacteria</taxon>
        <taxon>Bacillati</taxon>
        <taxon>Actinomycetota</taxon>
        <taxon>Actinomycetes</taxon>
        <taxon>Kitasatosporales</taxon>
        <taxon>Streptomycetaceae</taxon>
        <taxon>Streptomyces</taxon>
    </lineage>
</organism>
<sequence length="287" mass="31029">MGMLLIQGSFQVLNAQPDGDSIHFTPDNPAEWDLLHGAHPVKHNGQGRTQLRLDAIDALETHFGGSGPVVHQPLKYAHAASEELLDWLGFTNVQRKPNETVTSATPAEVPGFILTRGADMHGRCVSLVGKGSPPGASGTEVNVDVALLRTTANHHMIATGLAYPTYYRNLFPDLREELTSVTHQAQAAGKGLWPQDVTTSGAKVTGMSSLTDDVVILPKLFRRLVDYMRLGDTSLAGFPAFLASRPDRFFILSTGHSTTGLDFIVEVTNGHTVRMTHPADDLVFDEG</sequence>
<dbReference type="Gene3D" id="2.40.50.90">
    <property type="match status" value="1"/>
</dbReference>
<gene>
    <name evidence="2" type="ORF">AB0L03_27755</name>
</gene>
<protein>
    <submittedName>
        <fullName evidence="2">Thermonuclease family protein</fullName>
    </submittedName>
</protein>
<dbReference type="Proteomes" id="UP001552479">
    <property type="component" value="Unassembled WGS sequence"/>
</dbReference>
<proteinExistence type="predicted"/>
<dbReference type="EMBL" id="JBFASG010000036">
    <property type="protein sequence ID" value="MEV4926573.1"/>
    <property type="molecule type" value="Genomic_DNA"/>
</dbReference>
<accession>A0ABV3J1J9</accession>
<dbReference type="SUPFAM" id="SSF50199">
    <property type="entry name" value="Staphylococcal nuclease"/>
    <property type="match status" value="1"/>
</dbReference>
<dbReference type="InterPro" id="IPR035437">
    <property type="entry name" value="SNase_OB-fold_sf"/>
</dbReference>
<feature type="domain" description="TNase-like" evidence="1">
    <location>
        <begin position="51"/>
        <end position="194"/>
    </location>
</feature>
<keyword evidence="3" id="KW-1185">Reference proteome</keyword>
<name>A0ABV3J1J9_9ACTN</name>
<reference evidence="2 3" key="1">
    <citation type="submission" date="2024-06" db="EMBL/GenBank/DDBJ databases">
        <title>The Natural Products Discovery Center: Release of the First 8490 Sequenced Strains for Exploring Actinobacteria Biosynthetic Diversity.</title>
        <authorList>
            <person name="Kalkreuter E."/>
            <person name="Kautsar S.A."/>
            <person name="Yang D."/>
            <person name="Bader C.D."/>
            <person name="Teijaro C.N."/>
            <person name="Fluegel L."/>
            <person name="Davis C.M."/>
            <person name="Simpson J.R."/>
            <person name="Lauterbach L."/>
            <person name="Steele A.D."/>
            <person name="Gui C."/>
            <person name="Meng S."/>
            <person name="Li G."/>
            <person name="Viehrig K."/>
            <person name="Ye F."/>
            <person name="Su P."/>
            <person name="Kiefer A.F."/>
            <person name="Nichols A."/>
            <person name="Cepeda A.J."/>
            <person name="Yan W."/>
            <person name="Fan B."/>
            <person name="Jiang Y."/>
            <person name="Adhikari A."/>
            <person name="Zheng C.-J."/>
            <person name="Schuster L."/>
            <person name="Cowan T.M."/>
            <person name="Smanski M.J."/>
            <person name="Chevrette M.G."/>
            <person name="De Carvalho L.P.S."/>
            <person name="Shen B."/>
        </authorList>
    </citation>
    <scope>NUCLEOTIDE SEQUENCE [LARGE SCALE GENOMIC DNA]</scope>
    <source>
        <strain evidence="2 3">NPDC053791</strain>
    </source>
</reference>
<dbReference type="InterPro" id="IPR016071">
    <property type="entry name" value="Staphylococal_nuclease_OB-fold"/>
</dbReference>